<proteinExistence type="predicted"/>
<gene>
    <name evidence="2" type="ORF">HMPREF0202_01796</name>
</gene>
<dbReference type="HOGENOM" id="CLU_3110749_0_0_0"/>
<feature type="transmembrane region" description="Helical" evidence="1">
    <location>
        <begin position="12"/>
        <end position="41"/>
    </location>
</feature>
<evidence type="ECO:0000313" key="3">
    <source>
        <dbReference type="Proteomes" id="UP000017081"/>
    </source>
</evidence>
<keyword evidence="1" id="KW-0472">Membrane</keyword>
<keyword evidence="1" id="KW-0812">Transmembrane</keyword>
<comment type="caution">
    <text evidence="2">The sequence shown here is derived from an EMBL/GenBank/DDBJ whole genome shotgun (WGS) entry which is preliminary data.</text>
</comment>
<evidence type="ECO:0000256" key="1">
    <source>
        <dbReference type="SAM" id="Phobius"/>
    </source>
</evidence>
<dbReference type="STRING" id="1319815.HMPREF0202_01796"/>
<organism evidence="2 3">
    <name type="scientific">Cetobacterium somerae ATCC BAA-474</name>
    <dbReference type="NCBI Taxonomy" id="1319815"/>
    <lineage>
        <taxon>Bacteria</taxon>
        <taxon>Fusobacteriati</taxon>
        <taxon>Fusobacteriota</taxon>
        <taxon>Fusobacteriia</taxon>
        <taxon>Fusobacteriales</taxon>
        <taxon>Fusobacteriaceae</taxon>
        <taxon>Cetobacterium</taxon>
    </lineage>
</organism>
<sequence length="51" mass="6437">MITNMINRYFPYILIYMCYYTNLPVKLEELTMIIFITWYILEKKFFELKLN</sequence>
<keyword evidence="3" id="KW-1185">Reference proteome</keyword>
<accession>U7V9L0</accession>
<feature type="non-terminal residue" evidence="2">
    <location>
        <position position="51"/>
    </location>
</feature>
<dbReference type="EMBL" id="AXZF01000067">
    <property type="protein sequence ID" value="ERT68407.1"/>
    <property type="molecule type" value="Genomic_DNA"/>
</dbReference>
<evidence type="ECO:0000313" key="2">
    <source>
        <dbReference type="EMBL" id="ERT68407.1"/>
    </source>
</evidence>
<protein>
    <submittedName>
        <fullName evidence="2">Uncharacterized protein</fullName>
    </submittedName>
</protein>
<reference evidence="2 3" key="1">
    <citation type="submission" date="2013-08" db="EMBL/GenBank/DDBJ databases">
        <authorList>
            <person name="Weinstock G."/>
            <person name="Sodergren E."/>
            <person name="Wylie T."/>
            <person name="Fulton L."/>
            <person name="Fulton R."/>
            <person name="Fronick C."/>
            <person name="O'Laughlin M."/>
            <person name="Godfrey J."/>
            <person name="Miner T."/>
            <person name="Herter B."/>
            <person name="Appelbaum E."/>
            <person name="Cordes M."/>
            <person name="Lek S."/>
            <person name="Wollam A."/>
            <person name="Pepin K.H."/>
            <person name="Palsikar V.B."/>
            <person name="Mitreva M."/>
            <person name="Wilson R.K."/>
        </authorList>
    </citation>
    <scope>NUCLEOTIDE SEQUENCE [LARGE SCALE GENOMIC DNA]</scope>
    <source>
        <strain evidence="2 3">ATCC BAA-474</strain>
    </source>
</reference>
<dbReference type="Proteomes" id="UP000017081">
    <property type="component" value="Unassembled WGS sequence"/>
</dbReference>
<keyword evidence="1" id="KW-1133">Transmembrane helix</keyword>
<name>U7V9L0_9FUSO</name>
<dbReference type="AlphaFoldDB" id="U7V9L0"/>